<evidence type="ECO:0000256" key="1">
    <source>
        <dbReference type="PROSITE-ProRule" id="PRU00352"/>
    </source>
</evidence>
<dbReference type="OrthoDB" id="9988752at2759"/>
<dbReference type="AlphaFoldDB" id="A0A914AX91"/>
<dbReference type="PROSITE" id="PS51004">
    <property type="entry name" value="SEMA"/>
    <property type="match status" value="1"/>
</dbReference>
<evidence type="ECO:0000259" key="3">
    <source>
        <dbReference type="PROSITE" id="PS51004"/>
    </source>
</evidence>
<feature type="chain" id="PRO_5037125455" description="Sema domain-containing protein" evidence="2">
    <location>
        <begin position="23"/>
        <end position="713"/>
    </location>
</feature>
<reference evidence="4" key="1">
    <citation type="submission" date="2022-11" db="UniProtKB">
        <authorList>
            <consortium name="EnsemblMetazoa"/>
        </authorList>
    </citation>
    <scope>IDENTIFICATION</scope>
</reference>
<dbReference type="PANTHER" id="PTHR11036">
    <property type="entry name" value="SEMAPHORIN"/>
    <property type="match status" value="1"/>
</dbReference>
<dbReference type="Gene3D" id="2.130.10.10">
    <property type="entry name" value="YVTN repeat-like/Quinoprotein amine dehydrogenase"/>
    <property type="match status" value="1"/>
</dbReference>
<keyword evidence="5" id="KW-1185">Reference proteome</keyword>
<accession>A0A914AX91</accession>
<comment type="caution">
    <text evidence="1">Lacks conserved residue(s) required for the propagation of feature annotation.</text>
</comment>
<proteinExistence type="predicted"/>
<evidence type="ECO:0000256" key="2">
    <source>
        <dbReference type="SAM" id="SignalP"/>
    </source>
</evidence>
<dbReference type="InterPro" id="IPR027231">
    <property type="entry name" value="Semaphorin"/>
</dbReference>
<dbReference type="GO" id="GO:0030335">
    <property type="term" value="P:positive regulation of cell migration"/>
    <property type="evidence" value="ECO:0007669"/>
    <property type="project" value="TreeGrafter"/>
</dbReference>
<dbReference type="SMART" id="SM00630">
    <property type="entry name" value="Sema"/>
    <property type="match status" value="1"/>
</dbReference>
<organism evidence="4 5">
    <name type="scientific">Patiria miniata</name>
    <name type="common">Bat star</name>
    <name type="synonym">Asterina miniata</name>
    <dbReference type="NCBI Taxonomy" id="46514"/>
    <lineage>
        <taxon>Eukaryota</taxon>
        <taxon>Metazoa</taxon>
        <taxon>Echinodermata</taxon>
        <taxon>Eleutherozoa</taxon>
        <taxon>Asterozoa</taxon>
        <taxon>Asteroidea</taxon>
        <taxon>Valvatacea</taxon>
        <taxon>Valvatida</taxon>
        <taxon>Asterinidae</taxon>
        <taxon>Patiria</taxon>
    </lineage>
</organism>
<dbReference type="InterPro" id="IPR001627">
    <property type="entry name" value="Semap_dom"/>
</dbReference>
<sequence length="713" mass="79222">MTMVHSHLIGWFLLQTLYFSSAEKDRFPRYPTVLYSETVKFEGSSDDQMCGSGPGTQPYRAPLVFKDDFSELYVGGRNVLEIVDTSSFSMGRELHFSTCTNPPPENDPCPYVKIIQQMNASCLFVCTTGTLPACYFVDTTDENLSKAPSDFNVDFGEAAPVDSNQNISWMYVTDESKLFTATGRRTGQSESPFRLSNQNGCSNGASDNPIKSDSSEAWLNNAEYVGEPFLHNGYVYFTYREYSSEDINAAGRITYSRIARVCQNDTGGAQFTQLEGEFTTFKKARLDCSLKQADDLRFEYNEIQGTYKSGKTIFAVFTTPRPDVASSAVCVYNVDEIEELFDRGELKGQPGNGLLWAALDDANKSPNFDKLFNCSELFVPLLDPDVTFLQDWALMNLPVPNKRNYMDESTNDYKRDSDAPLFVLDDVRFSQIVVDENVNNMDVMFLGTERGTVIKAYVNDSGAFLVEEVEFNMELPITNMVKGDNSQPFISNGNCMYRYMLPSRSCSNKTACECEEDPYCVCDDGNCIARTNEVGSPGTCNCVPDPPPPPGITKVRPDEPPNNVDSVHRGKPANLNFAARASEGAGLKESEVVCTGEQSAQCGKEESPMETTVTKSVCSGMEYVTVNAVISNVTSECSCNVNFTTNGDEKLATIKIVFDGGDLIVEDPCVQEVTKYDKKIIVYKFELNNWKQQWSAKCLENNSDAAYCNEQCP</sequence>
<feature type="domain" description="Sema" evidence="3">
    <location>
        <begin position="30"/>
        <end position="501"/>
    </location>
</feature>
<dbReference type="PANTHER" id="PTHR11036:SF127">
    <property type="entry name" value="SEMAPHORIN-1A"/>
    <property type="match status" value="1"/>
</dbReference>
<dbReference type="GO" id="GO:0030215">
    <property type="term" value="F:semaphorin receptor binding"/>
    <property type="evidence" value="ECO:0007669"/>
    <property type="project" value="InterPro"/>
</dbReference>
<dbReference type="GO" id="GO:0007411">
    <property type="term" value="P:axon guidance"/>
    <property type="evidence" value="ECO:0007669"/>
    <property type="project" value="TreeGrafter"/>
</dbReference>
<keyword evidence="2" id="KW-0732">Signal</keyword>
<name>A0A914AX91_PATMI</name>
<dbReference type="InterPro" id="IPR036352">
    <property type="entry name" value="Semap_dom_sf"/>
</dbReference>
<dbReference type="InterPro" id="IPR015943">
    <property type="entry name" value="WD40/YVTN_repeat-like_dom_sf"/>
</dbReference>
<dbReference type="RefSeq" id="XP_038068755.1">
    <property type="nucleotide sequence ID" value="XM_038212827.1"/>
</dbReference>
<dbReference type="SUPFAM" id="SSF101912">
    <property type="entry name" value="Sema domain"/>
    <property type="match status" value="1"/>
</dbReference>
<dbReference type="GeneID" id="119738093"/>
<feature type="signal peptide" evidence="2">
    <location>
        <begin position="1"/>
        <end position="22"/>
    </location>
</feature>
<dbReference type="GO" id="GO:0045499">
    <property type="term" value="F:chemorepellent activity"/>
    <property type="evidence" value="ECO:0007669"/>
    <property type="project" value="TreeGrafter"/>
</dbReference>
<dbReference type="EnsemblMetazoa" id="XM_038212827.1">
    <property type="protein sequence ID" value="XP_038068755.1"/>
    <property type="gene ID" value="LOC119738093"/>
</dbReference>
<protein>
    <recommendedName>
        <fullName evidence="3">Sema domain-containing protein</fullName>
    </recommendedName>
</protein>
<dbReference type="Proteomes" id="UP000887568">
    <property type="component" value="Unplaced"/>
</dbReference>
<dbReference type="GO" id="GO:0071526">
    <property type="term" value="P:semaphorin-plexin signaling pathway"/>
    <property type="evidence" value="ECO:0007669"/>
    <property type="project" value="TreeGrafter"/>
</dbReference>
<evidence type="ECO:0000313" key="5">
    <source>
        <dbReference type="Proteomes" id="UP000887568"/>
    </source>
</evidence>
<dbReference type="Pfam" id="PF01403">
    <property type="entry name" value="Sema"/>
    <property type="match status" value="1"/>
</dbReference>
<dbReference type="GO" id="GO:0005886">
    <property type="term" value="C:plasma membrane"/>
    <property type="evidence" value="ECO:0007669"/>
    <property type="project" value="TreeGrafter"/>
</dbReference>
<evidence type="ECO:0000313" key="4">
    <source>
        <dbReference type="EnsemblMetazoa" id="XP_038068755.1"/>
    </source>
</evidence>